<dbReference type="InterPro" id="IPR036396">
    <property type="entry name" value="Cyt_P450_sf"/>
</dbReference>
<name>A0A558ASS2_9STAP</name>
<dbReference type="PANTHER" id="PTHR24286:SF24">
    <property type="entry name" value="LANOSTEROL 14-ALPHA DEMETHYLASE"/>
    <property type="match status" value="1"/>
</dbReference>
<evidence type="ECO:0000256" key="7">
    <source>
        <dbReference type="ARBA" id="ARBA00023033"/>
    </source>
</evidence>
<evidence type="ECO:0000313" key="10">
    <source>
        <dbReference type="Proteomes" id="UP000315103"/>
    </source>
</evidence>
<dbReference type="InterPro" id="IPR001128">
    <property type="entry name" value="Cyt_P450"/>
</dbReference>
<evidence type="ECO:0000256" key="8">
    <source>
        <dbReference type="PIRSR" id="PIRSR602401-1"/>
    </source>
</evidence>
<dbReference type="EMBL" id="VMSJ01000004">
    <property type="protein sequence ID" value="TVT27315.1"/>
    <property type="molecule type" value="Genomic_DNA"/>
</dbReference>
<dbReference type="Pfam" id="PF00067">
    <property type="entry name" value="p450"/>
    <property type="match status" value="1"/>
</dbReference>
<keyword evidence="4 8" id="KW-0479">Metal-binding</keyword>
<dbReference type="PRINTS" id="PR00463">
    <property type="entry name" value="EP450I"/>
</dbReference>
<dbReference type="GO" id="GO:0004497">
    <property type="term" value="F:monooxygenase activity"/>
    <property type="evidence" value="ECO:0007669"/>
    <property type="project" value="UniProtKB-KW"/>
</dbReference>
<evidence type="ECO:0000256" key="4">
    <source>
        <dbReference type="ARBA" id="ARBA00022723"/>
    </source>
</evidence>
<dbReference type="AlphaFoldDB" id="A0A558ASS2"/>
<keyword evidence="7" id="KW-0503">Monooxygenase</keyword>
<keyword evidence="6 8" id="KW-0408">Iron</keyword>
<reference evidence="9 10" key="1">
    <citation type="submission" date="2019-07" db="EMBL/GenBank/DDBJ databases">
        <title>Salinicoccus cyprini sp. nov., isolated from gastro-intestinal tract of mirror carp, Cyprinus carpio var. specularis, collected from Gobind Sagar Reservoir, Himachal Pradesh, India.</title>
        <authorList>
            <person name="Talwar C."/>
            <person name="Singh A.K."/>
            <person name="Lal R."/>
            <person name="Negi R.K."/>
        </authorList>
    </citation>
    <scope>NUCLEOTIDE SEQUENCE [LARGE SCALE GENOMIC DNA]</scope>
    <source>
        <strain evidence="9 10">CT19</strain>
    </source>
</reference>
<evidence type="ECO:0000313" key="9">
    <source>
        <dbReference type="EMBL" id="TVT27315.1"/>
    </source>
</evidence>
<dbReference type="GO" id="GO:0005506">
    <property type="term" value="F:iron ion binding"/>
    <property type="evidence" value="ECO:0007669"/>
    <property type="project" value="InterPro"/>
</dbReference>
<evidence type="ECO:0000256" key="5">
    <source>
        <dbReference type="ARBA" id="ARBA00023002"/>
    </source>
</evidence>
<proteinExistence type="inferred from homology"/>
<dbReference type="InterPro" id="IPR002401">
    <property type="entry name" value="Cyt_P450_E_grp-I"/>
</dbReference>
<dbReference type="GO" id="GO:0016125">
    <property type="term" value="P:sterol metabolic process"/>
    <property type="evidence" value="ECO:0007669"/>
    <property type="project" value="TreeGrafter"/>
</dbReference>
<keyword evidence="10" id="KW-1185">Reference proteome</keyword>
<comment type="cofactor">
    <cofactor evidence="1 8">
        <name>heme</name>
        <dbReference type="ChEBI" id="CHEBI:30413"/>
    </cofactor>
</comment>
<keyword evidence="5" id="KW-0560">Oxidoreductase</keyword>
<feature type="binding site" description="axial binding residue" evidence="8">
    <location>
        <position position="364"/>
    </location>
    <ligand>
        <name>heme</name>
        <dbReference type="ChEBI" id="CHEBI:30413"/>
    </ligand>
    <ligandPart>
        <name>Fe</name>
        <dbReference type="ChEBI" id="CHEBI:18248"/>
    </ligandPart>
</feature>
<comment type="caution">
    <text evidence="9">The sequence shown here is derived from an EMBL/GenBank/DDBJ whole genome shotgun (WGS) entry which is preliminary data.</text>
</comment>
<dbReference type="GO" id="GO:0020037">
    <property type="term" value="F:heme binding"/>
    <property type="evidence" value="ECO:0007669"/>
    <property type="project" value="InterPro"/>
</dbReference>
<comment type="similarity">
    <text evidence="2">Belongs to the cytochrome P450 family.</text>
</comment>
<dbReference type="OrthoDB" id="9764248at2"/>
<organism evidence="9 10">
    <name type="scientific">Salinicoccus cyprini</name>
    <dbReference type="NCBI Taxonomy" id="2493691"/>
    <lineage>
        <taxon>Bacteria</taxon>
        <taxon>Bacillati</taxon>
        <taxon>Bacillota</taxon>
        <taxon>Bacilli</taxon>
        <taxon>Bacillales</taxon>
        <taxon>Staphylococcaceae</taxon>
        <taxon>Salinicoccus</taxon>
    </lineage>
</organism>
<evidence type="ECO:0000256" key="2">
    <source>
        <dbReference type="ARBA" id="ARBA00010617"/>
    </source>
</evidence>
<evidence type="ECO:0000256" key="1">
    <source>
        <dbReference type="ARBA" id="ARBA00001971"/>
    </source>
</evidence>
<gene>
    <name evidence="9" type="ORF">FO441_09740</name>
</gene>
<dbReference type="SUPFAM" id="SSF48264">
    <property type="entry name" value="Cytochrome P450"/>
    <property type="match status" value="1"/>
</dbReference>
<dbReference type="PANTHER" id="PTHR24286">
    <property type="entry name" value="CYTOCHROME P450 26"/>
    <property type="match status" value="1"/>
</dbReference>
<protein>
    <submittedName>
        <fullName evidence="9">Cytochrome P450</fullName>
    </submittedName>
</protein>
<evidence type="ECO:0000256" key="6">
    <source>
        <dbReference type="ARBA" id="ARBA00023004"/>
    </source>
</evidence>
<dbReference type="Proteomes" id="UP000315103">
    <property type="component" value="Unassembled WGS sequence"/>
</dbReference>
<dbReference type="CDD" id="cd11067">
    <property type="entry name" value="CYP152"/>
    <property type="match status" value="1"/>
</dbReference>
<dbReference type="Gene3D" id="1.10.630.10">
    <property type="entry name" value="Cytochrome P450"/>
    <property type="match status" value="1"/>
</dbReference>
<evidence type="ECO:0000256" key="3">
    <source>
        <dbReference type="ARBA" id="ARBA00022617"/>
    </source>
</evidence>
<sequence length="417" mass="48167">MVAQNMPKDEGFDRTLSVLKEGYGFIMNRREALNTDVFETRIMGEKAICLTGSEAAELFYDDTRFRRRDAAPARVKKTLFGEGGIQTLDQEAHRNRKAMFMSLMDDEAMDEIGMLVHQYWHLYFKEAESLETVSLYEAAKVVFLQVACKWTGVPLDESETESLATQISDLYESPAALGIQHWKGRRSRSKLDSWIEGLVEDVREGRIEVDQGKALYTFSWHRDEKGSLLDKETAAVEILNLIRPMNAVSVWVAMIGLALHEFPEEKGKLKGADDIELEWFIQEVRRYYPFFPFAAARTDTDFEWQGYFFEAGTLTLLDLYGTNRHPSDWVEPDTFMPERFRGWHQTPFNFIPQGGGSYDFGHRCAGEFVTIVMMRTTLDFLVNDLEYDVPEQDFSFEFNDIPAVPNDKVKINNFRFL</sequence>
<dbReference type="GO" id="GO:0016705">
    <property type="term" value="F:oxidoreductase activity, acting on paired donors, with incorporation or reduction of molecular oxygen"/>
    <property type="evidence" value="ECO:0007669"/>
    <property type="project" value="InterPro"/>
</dbReference>
<accession>A0A558ASS2</accession>
<keyword evidence="3 8" id="KW-0349">Heme</keyword>